<organism evidence="1 2">
    <name type="scientific">Portunus trituberculatus</name>
    <name type="common">Swimming crab</name>
    <name type="synonym">Neptunus trituberculatus</name>
    <dbReference type="NCBI Taxonomy" id="210409"/>
    <lineage>
        <taxon>Eukaryota</taxon>
        <taxon>Metazoa</taxon>
        <taxon>Ecdysozoa</taxon>
        <taxon>Arthropoda</taxon>
        <taxon>Crustacea</taxon>
        <taxon>Multicrustacea</taxon>
        <taxon>Malacostraca</taxon>
        <taxon>Eumalacostraca</taxon>
        <taxon>Eucarida</taxon>
        <taxon>Decapoda</taxon>
        <taxon>Pleocyemata</taxon>
        <taxon>Brachyura</taxon>
        <taxon>Eubrachyura</taxon>
        <taxon>Portunoidea</taxon>
        <taxon>Portunidae</taxon>
        <taxon>Portuninae</taxon>
        <taxon>Portunus</taxon>
    </lineage>
</organism>
<proteinExistence type="predicted"/>
<dbReference type="Proteomes" id="UP000324222">
    <property type="component" value="Unassembled WGS sequence"/>
</dbReference>
<evidence type="ECO:0000313" key="2">
    <source>
        <dbReference type="Proteomes" id="UP000324222"/>
    </source>
</evidence>
<reference evidence="1 2" key="1">
    <citation type="submission" date="2019-05" db="EMBL/GenBank/DDBJ databases">
        <title>Another draft genome of Portunus trituberculatus and its Hox gene families provides insights of decapod evolution.</title>
        <authorList>
            <person name="Jeong J.-H."/>
            <person name="Song I."/>
            <person name="Kim S."/>
            <person name="Choi T."/>
            <person name="Kim D."/>
            <person name="Ryu S."/>
            <person name="Kim W."/>
        </authorList>
    </citation>
    <scope>NUCLEOTIDE SEQUENCE [LARGE SCALE GENOMIC DNA]</scope>
    <source>
        <tissue evidence="1">Muscle</tissue>
    </source>
</reference>
<accession>A0A5B7F9T1</accession>
<gene>
    <name evidence="1" type="ORF">E2C01_035669</name>
</gene>
<sequence length="81" mass="8747">MEMDGGDPSAGEDGRRYKIQTGVRNARQQPLPASAWATPHSVLTCTAYVCLLIPSAHGVGLSLRPSNISFHSHRSALHPRL</sequence>
<keyword evidence="2" id="KW-1185">Reference proteome</keyword>
<name>A0A5B7F9T1_PORTR</name>
<comment type="caution">
    <text evidence="1">The sequence shown here is derived from an EMBL/GenBank/DDBJ whole genome shotgun (WGS) entry which is preliminary data.</text>
</comment>
<dbReference type="AlphaFoldDB" id="A0A5B7F9T1"/>
<dbReference type="EMBL" id="VSRR010005290">
    <property type="protein sequence ID" value="MPC42056.1"/>
    <property type="molecule type" value="Genomic_DNA"/>
</dbReference>
<protein>
    <submittedName>
        <fullName evidence="1">Uncharacterized protein</fullName>
    </submittedName>
</protein>
<evidence type="ECO:0000313" key="1">
    <source>
        <dbReference type="EMBL" id="MPC42056.1"/>
    </source>
</evidence>